<keyword evidence="3" id="KW-1185">Reference proteome</keyword>
<keyword evidence="1" id="KW-1133">Transmembrane helix</keyword>
<evidence type="ECO:0000313" key="3">
    <source>
        <dbReference type="Proteomes" id="UP001305779"/>
    </source>
</evidence>
<accession>A0ABR0DYV2</accession>
<protein>
    <submittedName>
        <fullName evidence="2">Uncharacterized protein</fullName>
    </submittedName>
</protein>
<sequence>MADKSCITSFCKILVISLIVERIMDLLKTFAHPRIERLTGKKWPNFESDWPRVFVMYFVVLIGNVIQHHDLTMRLPGLEFKLLKKSLPNTCEGCIEVMEKDGLRYWPCQRDALVDWYKDAATGKVDLVTLLKIELVAAFLAYCALALVMHLLFIYGWLPRKPSASTAIPQAAQEKVGQVSDTKLEEGVCAKGEDEKARGRSLLR</sequence>
<dbReference type="EMBL" id="JAXOVC010000014">
    <property type="protein sequence ID" value="KAK4494358.1"/>
    <property type="molecule type" value="Genomic_DNA"/>
</dbReference>
<organism evidence="2 3">
    <name type="scientific">Zasmidium cellare</name>
    <name type="common">Wine cellar mold</name>
    <name type="synonym">Racodium cellare</name>
    <dbReference type="NCBI Taxonomy" id="395010"/>
    <lineage>
        <taxon>Eukaryota</taxon>
        <taxon>Fungi</taxon>
        <taxon>Dikarya</taxon>
        <taxon>Ascomycota</taxon>
        <taxon>Pezizomycotina</taxon>
        <taxon>Dothideomycetes</taxon>
        <taxon>Dothideomycetidae</taxon>
        <taxon>Mycosphaerellales</taxon>
        <taxon>Mycosphaerellaceae</taxon>
        <taxon>Zasmidium</taxon>
    </lineage>
</organism>
<feature type="transmembrane region" description="Helical" evidence="1">
    <location>
        <begin position="135"/>
        <end position="158"/>
    </location>
</feature>
<dbReference type="Proteomes" id="UP001305779">
    <property type="component" value="Unassembled WGS sequence"/>
</dbReference>
<keyword evidence="1" id="KW-0472">Membrane</keyword>
<reference evidence="2 3" key="1">
    <citation type="journal article" date="2023" name="G3 (Bethesda)">
        <title>A chromosome-level genome assembly of Zasmidium syzygii isolated from banana leaves.</title>
        <authorList>
            <person name="van Westerhoven A.C."/>
            <person name="Mehrabi R."/>
            <person name="Talebi R."/>
            <person name="Steentjes M.B.F."/>
            <person name="Corcolon B."/>
            <person name="Chong P.A."/>
            <person name="Kema G.H.J."/>
            <person name="Seidl M.F."/>
        </authorList>
    </citation>
    <scope>NUCLEOTIDE SEQUENCE [LARGE SCALE GENOMIC DNA]</scope>
    <source>
        <strain evidence="2 3">P124</strain>
    </source>
</reference>
<name>A0ABR0DYV2_ZASCE</name>
<proteinExistence type="predicted"/>
<gene>
    <name evidence="2" type="ORF">PRZ48_014656</name>
</gene>
<keyword evidence="1" id="KW-0812">Transmembrane</keyword>
<evidence type="ECO:0000313" key="2">
    <source>
        <dbReference type="EMBL" id="KAK4494358.1"/>
    </source>
</evidence>
<comment type="caution">
    <text evidence="2">The sequence shown here is derived from an EMBL/GenBank/DDBJ whole genome shotgun (WGS) entry which is preliminary data.</text>
</comment>
<evidence type="ECO:0000256" key="1">
    <source>
        <dbReference type="SAM" id="Phobius"/>
    </source>
</evidence>